<reference evidence="2 3" key="1">
    <citation type="journal article" date="2019" name="Int. J. Syst. Evol. Microbiol.">
        <title>The Global Catalogue of Microorganisms (GCM) 10K type strain sequencing project: providing services to taxonomists for standard genome sequencing and annotation.</title>
        <authorList>
            <consortium name="The Broad Institute Genomics Platform"/>
            <consortium name="The Broad Institute Genome Sequencing Center for Infectious Disease"/>
            <person name="Wu L."/>
            <person name="Ma J."/>
        </authorList>
    </citation>
    <scope>NUCLEOTIDE SEQUENCE [LARGE SCALE GENOMIC DNA]</scope>
    <source>
        <strain evidence="2 3">JCM 15896</strain>
    </source>
</reference>
<evidence type="ECO:0000313" key="3">
    <source>
        <dbReference type="Proteomes" id="UP001500359"/>
    </source>
</evidence>
<gene>
    <name evidence="2" type="ORF">GCM10009114_15560</name>
</gene>
<dbReference type="PANTHER" id="PTHR36536">
    <property type="entry name" value="UPF0111 PROTEIN HI_1603"/>
    <property type="match status" value="1"/>
</dbReference>
<keyword evidence="3" id="KW-1185">Reference proteome</keyword>
<evidence type="ECO:0000313" key="2">
    <source>
        <dbReference type="EMBL" id="GAA0855817.1"/>
    </source>
</evidence>
<comment type="similarity">
    <text evidence="1">Belongs to the UPF0111 family.</text>
</comment>
<dbReference type="NCBIfam" id="TIGR00153">
    <property type="entry name" value="TIGR00153 family protein"/>
    <property type="match status" value="1"/>
</dbReference>
<dbReference type="InterPro" id="IPR038078">
    <property type="entry name" value="PhoU-like_sf"/>
</dbReference>
<dbReference type="Gene3D" id="1.20.58.220">
    <property type="entry name" value="Phosphate transport system protein phou homolog 2, domain 2"/>
    <property type="match status" value="1"/>
</dbReference>
<dbReference type="Pfam" id="PF01865">
    <property type="entry name" value="PhoU_div"/>
    <property type="match status" value="1"/>
</dbReference>
<evidence type="ECO:0000256" key="1">
    <source>
        <dbReference type="ARBA" id="ARBA00008591"/>
    </source>
</evidence>
<dbReference type="InterPro" id="IPR018445">
    <property type="entry name" value="Put_Phosphate_transp_reg"/>
</dbReference>
<sequence>MPSNSFLGVFAKSPLKPLEDHINLVNECAQLLTPFFERVYQLDWAGAEEIRKEISKLEKQADDIKRDLRTNLPSGLFMPINRQDILSLLTEQDKLANKAKDIAGRTIGRELQVPEPLHQSFKEYLARCLEASNQAKTAINELDELLEAGFRGREVNLVEKMIEKLDAIEDDTDSLQIHLRKGLMNIEAQLNPVDVMFLYKTIEWVGELADVAERVGSRLEMMLPG</sequence>
<dbReference type="Proteomes" id="UP001500359">
    <property type="component" value="Unassembled WGS sequence"/>
</dbReference>
<organism evidence="2 3">
    <name type="scientific">Aliiglaciecola litoralis</name>
    <dbReference type="NCBI Taxonomy" id="582857"/>
    <lineage>
        <taxon>Bacteria</taxon>
        <taxon>Pseudomonadati</taxon>
        <taxon>Pseudomonadota</taxon>
        <taxon>Gammaproteobacteria</taxon>
        <taxon>Alteromonadales</taxon>
        <taxon>Alteromonadaceae</taxon>
        <taxon>Aliiglaciecola</taxon>
    </lineage>
</organism>
<accession>A0ABN1LGN1</accession>
<dbReference type="InterPro" id="IPR002727">
    <property type="entry name" value="DUF47"/>
</dbReference>
<comment type="caution">
    <text evidence="2">The sequence shown here is derived from an EMBL/GenBank/DDBJ whole genome shotgun (WGS) entry which is preliminary data.</text>
</comment>
<proteinExistence type="inferred from homology"/>
<protein>
    <submittedName>
        <fullName evidence="2">TIGR00153 family protein</fullName>
    </submittedName>
</protein>
<name>A0ABN1LGN1_9ALTE</name>
<dbReference type="PANTHER" id="PTHR36536:SF3">
    <property type="entry name" value="UPF0111 PROTEIN HI_1603"/>
    <property type="match status" value="1"/>
</dbReference>
<dbReference type="RefSeq" id="WP_343858381.1">
    <property type="nucleotide sequence ID" value="NZ_BAAAFD010000003.1"/>
</dbReference>
<dbReference type="SUPFAM" id="SSF109755">
    <property type="entry name" value="PhoU-like"/>
    <property type="match status" value="1"/>
</dbReference>
<dbReference type="EMBL" id="BAAAFD010000003">
    <property type="protein sequence ID" value="GAA0855817.1"/>
    <property type="molecule type" value="Genomic_DNA"/>
</dbReference>